<proteinExistence type="inferred from homology"/>
<dbReference type="PROSITE" id="PS51219">
    <property type="entry name" value="DPCK"/>
    <property type="match status" value="1"/>
</dbReference>
<dbReference type="SUPFAM" id="SSF52540">
    <property type="entry name" value="P-loop containing nucleoside triphosphate hydrolases"/>
    <property type="match status" value="1"/>
</dbReference>
<dbReference type="Gene3D" id="3.40.50.300">
    <property type="entry name" value="P-loop containing nucleotide triphosphate hydrolases"/>
    <property type="match status" value="1"/>
</dbReference>
<keyword evidence="2" id="KW-0067">ATP-binding</keyword>
<protein>
    <submittedName>
        <fullName evidence="5">Coenzyme A synthase</fullName>
    </submittedName>
</protein>
<dbReference type="HAMAP" id="MF_00376">
    <property type="entry name" value="Dephospho_CoA_kinase"/>
    <property type="match status" value="1"/>
</dbReference>
<dbReference type="Proteomes" id="UP000694726">
    <property type="component" value="Unplaced"/>
</dbReference>
<dbReference type="SUPFAM" id="SSF52374">
    <property type="entry name" value="Nucleotidylyl transferase"/>
    <property type="match status" value="1"/>
</dbReference>
<dbReference type="InterPro" id="IPR004821">
    <property type="entry name" value="Cyt_trans-like"/>
</dbReference>
<dbReference type="PANTHER" id="PTHR10695:SF46">
    <property type="entry name" value="BIFUNCTIONAL COENZYME A SYNTHASE-RELATED"/>
    <property type="match status" value="1"/>
</dbReference>
<dbReference type="FunFam" id="3.40.50.620:FF:000089">
    <property type="entry name" value="Bifunctional coenzyme A synthase"/>
    <property type="match status" value="1"/>
</dbReference>
<evidence type="ECO:0000256" key="2">
    <source>
        <dbReference type="ARBA" id="ARBA00022840"/>
    </source>
</evidence>
<dbReference type="CDD" id="cd02164">
    <property type="entry name" value="PPAT_CoAS"/>
    <property type="match status" value="1"/>
</dbReference>
<dbReference type="Gene3D" id="3.40.50.620">
    <property type="entry name" value="HUPs"/>
    <property type="match status" value="1"/>
</dbReference>
<reference evidence="5" key="1">
    <citation type="submission" date="2025-08" db="UniProtKB">
        <authorList>
            <consortium name="Ensembl"/>
        </authorList>
    </citation>
    <scope>IDENTIFICATION</scope>
</reference>
<dbReference type="NCBIfam" id="TIGR00152">
    <property type="entry name" value="dephospho-CoA kinase"/>
    <property type="match status" value="1"/>
</dbReference>
<dbReference type="GO" id="GO:0004140">
    <property type="term" value="F:dephospho-CoA kinase activity"/>
    <property type="evidence" value="ECO:0007669"/>
    <property type="project" value="InterPro"/>
</dbReference>
<dbReference type="InterPro" id="IPR027417">
    <property type="entry name" value="P-loop_NTPase"/>
</dbReference>
<feature type="domain" description="Cytidyltransferase-like" evidence="4">
    <location>
        <begin position="195"/>
        <end position="337"/>
    </location>
</feature>
<gene>
    <name evidence="5" type="primary">COASY</name>
</gene>
<evidence type="ECO:0000259" key="4">
    <source>
        <dbReference type="Pfam" id="PF01467"/>
    </source>
</evidence>
<evidence type="ECO:0000313" key="5">
    <source>
        <dbReference type="Ensembl" id="ENSSSCP00015036801.1"/>
    </source>
</evidence>
<organism evidence="5 6">
    <name type="scientific">Sus scrofa</name>
    <name type="common">Pig</name>
    <dbReference type="NCBI Taxonomy" id="9823"/>
    <lineage>
        <taxon>Eukaryota</taxon>
        <taxon>Metazoa</taxon>
        <taxon>Chordata</taxon>
        <taxon>Craniata</taxon>
        <taxon>Vertebrata</taxon>
        <taxon>Euteleostomi</taxon>
        <taxon>Mammalia</taxon>
        <taxon>Eutheria</taxon>
        <taxon>Laurasiatheria</taxon>
        <taxon>Artiodactyla</taxon>
        <taxon>Suina</taxon>
        <taxon>Suidae</taxon>
        <taxon>Sus</taxon>
    </lineage>
</organism>
<name>A0A8D0PP35_PIG</name>
<dbReference type="GO" id="GO:0015937">
    <property type="term" value="P:coenzyme A biosynthetic process"/>
    <property type="evidence" value="ECO:0007669"/>
    <property type="project" value="InterPro"/>
</dbReference>
<dbReference type="PANTHER" id="PTHR10695">
    <property type="entry name" value="DEPHOSPHO-COA KINASE-RELATED"/>
    <property type="match status" value="1"/>
</dbReference>
<feature type="signal peptide" evidence="3">
    <location>
        <begin position="1"/>
        <end position="18"/>
    </location>
</feature>
<sequence length="617" mass="67745">MAVFRSGLLVLTTPLASLVPRLAPILTSAARLVNHTLYVHLQPGMNLGGPAQPQSSPVQATFEVIDFITHLYAGADLHRHLDVRILLTNIRTKSFLPPLPSSVQNLAHPPEVVLTDFQTLDGSQYNPVKQQLERYATSCYSCCPQLSSVLLYPDYGPGMLPVQPLDVPLPSTIRPASPVARSAKQPVRGHQRGAVGGTFDRLHNAHKVLLSVACILAQEQLVVGVADKDLLKSKLLPELLQPYTERVEHLSEFLVDIKPSLSFDLIPLLDPYGPAGSDPSLEFLVVSEETYRGGMAVNRFRLENGLEELTLYQIQLLKDLNPKENEEDKVSSSSFRQQMLGNLLRPPHKRPELPPGCYVIGLTGISGSGKSSVAQRLKGLGAYVIDSDQLGHRSYAPGGPAYQPVVEAFGTDILHKDGTINRKVLGSRVFGNKKQLKILTDIVWPVIAKLAREEVDQAVAEGEWAGRWEEPGEQLSRLSPRSCPHPKSDHPLSLGLRFLGSLTGNKWQGAAGFLPTGKRVCVIDAAVLLEAGWQNMVHEVWTVVIPETEAVRRIVERDGLSEAAAQSRLQSQMSGQQLVDQSHVVLSTLWEPHVTQRQVEKAWALLQKRISEAPSDP</sequence>
<keyword evidence="1" id="KW-0547">Nucleotide-binding</keyword>
<dbReference type="Ensembl" id="ENSSSCT00015090023.1">
    <property type="protein sequence ID" value="ENSSSCP00015036801.1"/>
    <property type="gene ID" value="ENSSSCG00015067057.1"/>
</dbReference>
<dbReference type="AlphaFoldDB" id="A0A8D0PP35"/>
<feature type="chain" id="PRO_5034710088" evidence="3">
    <location>
        <begin position="19"/>
        <end position="617"/>
    </location>
</feature>
<dbReference type="GO" id="GO:0005524">
    <property type="term" value="F:ATP binding"/>
    <property type="evidence" value="ECO:0007669"/>
    <property type="project" value="UniProtKB-KW"/>
</dbReference>
<evidence type="ECO:0000256" key="1">
    <source>
        <dbReference type="ARBA" id="ARBA00022741"/>
    </source>
</evidence>
<dbReference type="InterPro" id="IPR014729">
    <property type="entry name" value="Rossmann-like_a/b/a_fold"/>
</dbReference>
<keyword evidence="3" id="KW-0732">Signal</keyword>
<evidence type="ECO:0000313" key="6">
    <source>
        <dbReference type="Proteomes" id="UP000694726"/>
    </source>
</evidence>
<dbReference type="Pfam" id="PF01467">
    <property type="entry name" value="CTP_transf_like"/>
    <property type="match status" value="1"/>
</dbReference>
<dbReference type="Pfam" id="PF01121">
    <property type="entry name" value="CoaE"/>
    <property type="match status" value="2"/>
</dbReference>
<accession>A0A8D0PP35</accession>
<dbReference type="CDD" id="cd02022">
    <property type="entry name" value="DPCK"/>
    <property type="match status" value="1"/>
</dbReference>
<evidence type="ECO:0000256" key="3">
    <source>
        <dbReference type="SAM" id="SignalP"/>
    </source>
</evidence>
<dbReference type="InterPro" id="IPR001977">
    <property type="entry name" value="Depp_CoAkinase"/>
</dbReference>